<name>A0A0E9PWX0_ANGAN</name>
<accession>A0A0E9PWX0</accession>
<organism evidence="2">
    <name type="scientific">Anguilla anguilla</name>
    <name type="common">European freshwater eel</name>
    <name type="synonym">Muraena anguilla</name>
    <dbReference type="NCBI Taxonomy" id="7936"/>
    <lineage>
        <taxon>Eukaryota</taxon>
        <taxon>Metazoa</taxon>
        <taxon>Chordata</taxon>
        <taxon>Craniata</taxon>
        <taxon>Vertebrata</taxon>
        <taxon>Euteleostomi</taxon>
        <taxon>Actinopterygii</taxon>
        <taxon>Neopterygii</taxon>
        <taxon>Teleostei</taxon>
        <taxon>Anguilliformes</taxon>
        <taxon>Anguillidae</taxon>
        <taxon>Anguilla</taxon>
    </lineage>
</organism>
<sequence length="27" mass="3149">MLPTSHKSKILDERYHLSPPSRSDHIC</sequence>
<dbReference type="EMBL" id="GBXM01100224">
    <property type="protein sequence ID" value="JAH08353.1"/>
    <property type="molecule type" value="Transcribed_RNA"/>
</dbReference>
<evidence type="ECO:0000313" key="2">
    <source>
        <dbReference type="EMBL" id="JAH08353.1"/>
    </source>
</evidence>
<reference evidence="2" key="2">
    <citation type="journal article" date="2015" name="Fish Shellfish Immunol.">
        <title>Early steps in the European eel (Anguilla anguilla)-Vibrio vulnificus interaction in the gills: Role of the RtxA13 toxin.</title>
        <authorList>
            <person name="Callol A."/>
            <person name="Pajuelo D."/>
            <person name="Ebbesson L."/>
            <person name="Teles M."/>
            <person name="MacKenzie S."/>
            <person name="Amaro C."/>
        </authorList>
    </citation>
    <scope>NUCLEOTIDE SEQUENCE</scope>
</reference>
<reference evidence="2" key="1">
    <citation type="submission" date="2014-11" db="EMBL/GenBank/DDBJ databases">
        <authorList>
            <person name="Amaro Gonzalez C."/>
        </authorList>
    </citation>
    <scope>NUCLEOTIDE SEQUENCE</scope>
</reference>
<dbReference type="EMBL" id="GBXM01087831">
    <property type="protein sequence ID" value="JAH20746.1"/>
    <property type="molecule type" value="Transcribed_RNA"/>
</dbReference>
<proteinExistence type="predicted"/>
<feature type="compositionally biased region" description="Basic and acidic residues" evidence="1">
    <location>
        <begin position="9"/>
        <end position="27"/>
    </location>
</feature>
<dbReference type="AlphaFoldDB" id="A0A0E9PWX0"/>
<protein>
    <submittedName>
        <fullName evidence="2">Uncharacterized protein</fullName>
    </submittedName>
</protein>
<feature type="region of interest" description="Disordered" evidence="1">
    <location>
        <begin position="1"/>
        <end position="27"/>
    </location>
</feature>
<evidence type="ECO:0000256" key="1">
    <source>
        <dbReference type="SAM" id="MobiDB-lite"/>
    </source>
</evidence>